<feature type="signal peptide" evidence="1">
    <location>
        <begin position="1"/>
        <end position="19"/>
    </location>
</feature>
<organism evidence="2 3">
    <name type="scientific">Perkinsus olseni</name>
    <name type="common">Perkinsus atlanticus</name>
    <dbReference type="NCBI Taxonomy" id="32597"/>
    <lineage>
        <taxon>Eukaryota</taxon>
        <taxon>Sar</taxon>
        <taxon>Alveolata</taxon>
        <taxon>Perkinsozoa</taxon>
        <taxon>Perkinsea</taxon>
        <taxon>Perkinsida</taxon>
        <taxon>Perkinsidae</taxon>
        <taxon>Perkinsus</taxon>
    </lineage>
</organism>
<evidence type="ECO:0000256" key="1">
    <source>
        <dbReference type="SAM" id="SignalP"/>
    </source>
</evidence>
<dbReference type="EMBL" id="JABANO010017773">
    <property type="protein sequence ID" value="KAF4732883.1"/>
    <property type="molecule type" value="Genomic_DNA"/>
</dbReference>
<accession>A0A7J6SJF1</accession>
<reference evidence="2 3" key="1">
    <citation type="submission" date="2020-04" db="EMBL/GenBank/DDBJ databases">
        <title>Perkinsus olseni comparative genomics.</title>
        <authorList>
            <person name="Bogema D.R."/>
        </authorList>
    </citation>
    <scope>NUCLEOTIDE SEQUENCE [LARGE SCALE GENOMIC DNA]</scope>
    <source>
        <strain evidence="2 3">ATCC PRA-207</strain>
    </source>
</reference>
<keyword evidence="3" id="KW-1185">Reference proteome</keyword>
<sequence length="201" mass="22982">MSVNSTLVVLAAVVAVTVALRSAGYLEESLRSRGISVTLDGSGCQIEHSNSHDLRITSSIFAFYMSDEEGVTSFRFDHFDRSQVFVFDKFHDYFKLSITNLTVAIDRGEGFPVDHTWRLLEENGVLPLRLLSPNIRAKLKRTRTTLPDCLEIVDAIVGNPPPGYEMYKYDGYWLSEFYRRNLEVIRKVFVQLRARKLLNLL</sequence>
<comment type="caution">
    <text evidence="2">The sequence shown here is derived from an EMBL/GenBank/DDBJ whole genome shotgun (WGS) entry which is preliminary data.</text>
</comment>
<evidence type="ECO:0000313" key="2">
    <source>
        <dbReference type="EMBL" id="KAF4732883.1"/>
    </source>
</evidence>
<proteinExistence type="predicted"/>
<evidence type="ECO:0000313" key="3">
    <source>
        <dbReference type="Proteomes" id="UP000553632"/>
    </source>
</evidence>
<feature type="chain" id="PRO_5029878485" evidence="1">
    <location>
        <begin position="20"/>
        <end position="201"/>
    </location>
</feature>
<name>A0A7J6SJF1_PEROL</name>
<keyword evidence="1" id="KW-0732">Signal</keyword>
<dbReference type="Proteomes" id="UP000553632">
    <property type="component" value="Unassembled WGS sequence"/>
</dbReference>
<gene>
    <name evidence="2" type="ORF">FOZ63_009301</name>
</gene>
<protein>
    <submittedName>
        <fullName evidence="2">Uncharacterized protein</fullName>
    </submittedName>
</protein>
<dbReference type="AlphaFoldDB" id="A0A7J6SJF1"/>